<dbReference type="PANTHER" id="PTHR33144:SF16">
    <property type="entry name" value="OS02G0129000 PROTEIN"/>
    <property type="match status" value="1"/>
</dbReference>
<evidence type="ECO:0008006" key="5">
    <source>
        <dbReference type="Google" id="ProtNLM"/>
    </source>
</evidence>
<keyword evidence="1" id="KW-0175">Coiled coil</keyword>
<feature type="coiled-coil region" evidence="1">
    <location>
        <begin position="587"/>
        <end position="618"/>
    </location>
</feature>
<sequence length="633" mass="73572">MRNKSKQDESSQRDMNHYERIKLQRVQENQARLRELGVQNIAKSLTSLVESQKTKKNKKKSMDTNERDVDYVGADNDGDGREVDSRVQASQKQHHPRYIAPMSINRYANFAKQKRVIASNMSDMFPFDTTTTKKSRLHQSQEKPDTNATKSNLSRGTITMGELILSKKGSRKQDMKECALKKNLTEPNDITSGAKSKLYRVHSDDDDMDDERYQELEEDDFSAFDDENEGDDLRSLGQDIQNEDNEHMVYENIDDAQQSDSDDDIGDRDDELVEEQIESVPSQQATELSITKKRGPTMMHGVQVRNFNEREAIICNKFGQPIGPVTKEKDIVGKFSRFLGTIARTYSYAPLTYKEWRKVPHKEKMWEFVLVSIIFFKEKYIVPENAKKWDQKKHFYMFKDNKTRWKNRPKNIPEKDFQQLLSLWNNKVVMKRCLLAKDVRMSQKNMHTAGPKSFARIHEEMMNDDPNKEPPTLAQMFERTHRRTVGNKYVDTYDDTANKIEQMKNYKPSEDGSAPLDPFLATMGKEYDGHRRLFGRGVTNRLMNKVNGDGTSYMVPRELMDSLRANAEKNQLLDMRKELDEDHARKMAELEENHATKKAELEAMRNDIDKVVEDAMQRLIEKLPAGVAREFLT</sequence>
<feature type="compositionally biased region" description="Polar residues" evidence="2">
    <location>
        <begin position="146"/>
        <end position="157"/>
    </location>
</feature>
<feature type="region of interest" description="Disordered" evidence="2">
    <location>
        <begin position="130"/>
        <end position="172"/>
    </location>
</feature>
<keyword evidence="4" id="KW-1185">Reference proteome</keyword>
<feature type="region of interest" description="Disordered" evidence="2">
    <location>
        <begin position="50"/>
        <end position="94"/>
    </location>
</feature>
<dbReference type="InterPro" id="IPR004252">
    <property type="entry name" value="Probable_transposase_24"/>
</dbReference>
<dbReference type="Proteomes" id="UP000235145">
    <property type="component" value="Unassembled WGS sequence"/>
</dbReference>
<accession>A0A9R1ULM3</accession>
<proteinExistence type="predicted"/>
<dbReference type="EMBL" id="NBSK02000008">
    <property type="protein sequence ID" value="KAJ0189493.1"/>
    <property type="molecule type" value="Genomic_DNA"/>
</dbReference>
<evidence type="ECO:0000313" key="3">
    <source>
        <dbReference type="EMBL" id="KAJ0189493.1"/>
    </source>
</evidence>
<protein>
    <recommendedName>
        <fullName evidence="5">Transposase, Ptta/En/Spm</fullName>
    </recommendedName>
</protein>
<evidence type="ECO:0000313" key="4">
    <source>
        <dbReference type="Proteomes" id="UP000235145"/>
    </source>
</evidence>
<name>A0A9R1ULM3_LACSA</name>
<feature type="compositionally biased region" description="Basic and acidic residues" evidence="2">
    <location>
        <begin position="60"/>
        <end position="70"/>
    </location>
</feature>
<evidence type="ECO:0000256" key="1">
    <source>
        <dbReference type="SAM" id="Coils"/>
    </source>
</evidence>
<evidence type="ECO:0000256" key="2">
    <source>
        <dbReference type="SAM" id="MobiDB-lite"/>
    </source>
</evidence>
<dbReference type="PANTHER" id="PTHR33144">
    <property type="entry name" value="OS10G0409366 PROTEIN-RELATED"/>
    <property type="match status" value="1"/>
</dbReference>
<gene>
    <name evidence="3" type="ORF">LSAT_V11C800425570</name>
</gene>
<dbReference type="AlphaFoldDB" id="A0A9R1ULM3"/>
<reference evidence="3 4" key="1">
    <citation type="journal article" date="2017" name="Nat. Commun.">
        <title>Genome assembly with in vitro proximity ligation data and whole-genome triplication in lettuce.</title>
        <authorList>
            <person name="Reyes-Chin-Wo S."/>
            <person name="Wang Z."/>
            <person name="Yang X."/>
            <person name="Kozik A."/>
            <person name="Arikit S."/>
            <person name="Song C."/>
            <person name="Xia L."/>
            <person name="Froenicke L."/>
            <person name="Lavelle D.O."/>
            <person name="Truco M.J."/>
            <person name="Xia R."/>
            <person name="Zhu S."/>
            <person name="Xu C."/>
            <person name="Xu H."/>
            <person name="Xu X."/>
            <person name="Cox K."/>
            <person name="Korf I."/>
            <person name="Meyers B.C."/>
            <person name="Michelmore R.W."/>
        </authorList>
    </citation>
    <scope>NUCLEOTIDE SEQUENCE [LARGE SCALE GENOMIC DNA]</scope>
    <source>
        <strain evidence="4">cv. Salinas</strain>
        <tissue evidence="3">Seedlings</tissue>
    </source>
</reference>
<comment type="caution">
    <text evidence="3">The sequence shown here is derived from an EMBL/GenBank/DDBJ whole genome shotgun (WGS) entry which is preliminary data.</text>
</comment>
<dbReference type="Pfam" id="PF03004">
    <property type="entry name" value="Transposase_24"/>
    <property type="match status" value="1"/>
</dbReference>
<organism evidence="3 4">
    <name type="scientific">Lactuca sativa</name>
    <name type="common">Garden lettuce</name>
    <dbReference type="NCBI Taxonomy" id="4236"/>
    <lineage>
        <taxon>Eukaryota</taxon>
        <taxon>Viridiplantae</taxon>
        <taxon>Streptophyta</taxon>
        <taxon>Embryophyta</taxon>
        <taxon>Tracheophyta</taxon>
        <taxon>Spermatophyta</taxon>
        <taxon>Magnoliopsida</taxon>
        <taxon>eudicotyledons</taxon>
        <taxon>Gunneridae</taxon>
        <taxon>Pentapetalae</taxon>
        <taxon>asterids</taxon>
        <taxon>campanulids</taxon>
        <taxon>Asterales</taxon>
        <taxon>Asteraceae</taxon>
        <taxon>Cichorioideae</taxon>
        <taxon>Cichorieae</taxon>
        <taxon>Lactucinae</taxon>
        <taxon>Lactuca</taxon>
    </lineage>
</organism>